<proteinExistence type="predicted"/>
<organism evidence="1 2">
    <name type="scientific">Austropuccinia psidii MF-1</name>
    <dbReference type="NCBI Taxonomy" id="1389203"/>
    <lineage>
        <taxon>Eukaryota</taxon>
        <taxon>Fungi</taxon>
        <taxon>Dikarya</taxon>
        <taxon>Basidiomycota</taxon>
        <taxon>Pucciniomycotina</taxon>
        <taxon>Pucciniomycetes</taxon>
        <taxon>Pucciniales</taxon>
        <taxon>Sphaerophragmiaceae</taxon>
        <taxon>Austropuccinia</taxon>
    </lineage>
</organism>
<gene>
    <name evidence="1" type="ORF">O181_038567</name>
</gene>
<evidence type="ECO:0000313" key="1">
    <source>
        <dbReference type="EMBL" id="MBW0498852.1"/>
    </source>
</evidence>
<name>A0A9Q3HC12_9BASI</name>
<dbReference type="EMBL" id="AVOT02014937">
    <property type="protein sequence ID" value="MBW0498852.1"/>
    <property type="molecule type" value="Genomic_DNA"/>
</dbReference>
<keyword evidence="2" id="KW-1185">Reference proteome</keyword>
<comment type="caution">
    <text evidence="1">The sequence shown here is derived from an EMBL/GenBank/DDBJ whole genome shotgun (WGS) entry which is preliminary data.</text>
</comment>
<accession>A0A9Q3HC12</accession>
<sequence length="106" mass="12254">MNYLNNAAKYKSVLKKVQPVKEPLPQDINPPLERSPLSRYPHVTPLSLKPPKVMFIQKTTWERVEVIIFGPPGFLSKEEKNLLMSVMVVREKDIAFREEESGLIQH</sequence>
<reference evidence="1" key="1">
    <citation type="submission" date="2021-03" db="EMBL/GenBank/DDBJ databases">
        <title>Draft genome sequence of rust myrtle Austropuccinia psidii MF-1, a brazilian biotype.</title>
        <authorList>
            <person name="Quecine M.C."/>
            <person name="Pachon D.M.R."/>
            <person name="Bonatelli M.L."/>
            <person name="Correr F.H."/>
            <person name="Franceschini L.M."/>
            <person name="Leite T.F."/>
            <person name="Margarido G.R.A."/>
            <person name="Almeida C.A."/>
            <person name="Ferrarezi J.A."/>
            <person name="Labate C.A."/>
        </authorList>
    </citation>
    <scope>NUCLEOTIDE SEQUENCE</scope>
    <source>
        <strain evidence="1">MF-1</strain>
    </source>
</reference>
<dbReference type="Proteomes" id="UP000765509">
    <property type="component" value="Unassembled WGS sequence"/>
</dbReference>
<dbReference type="OrthoDB" id="2506989at2759"/>
<dbReference type="AlphaFoldDB" id="A0A9Q3HC12"/>
<protein>
    <submittedName>
        <fullName evidence="1">Uncharacterized protein</fullName>
    </submittedName>
</protein>
<evidence type="ECO:0000313" key="2">
    <source>
        <dbReference type="Proteomes" id="UP000765509"/>
    </source>
</evidence>